<reference evidence="7 8" key="1">
    <citation type="submission" date="2018-02" db="EMBL/GenBank/DDBJ databases">
        <authorList>
            <person name="Machado R.A."/>
        </authorList>
    </citation>
    <scope>NUCLEOTIDE SEQUENCE [LARGE SCALE GENOMIC DNA]</scope>
    <source>
        <strain evidence="7 8">DSM 19724</strain>
    </source>
</reference>
<dbReference type="Proteomes" id="UP000591844">
    <property type="component" value="Unassembled WGS sequence"/>
</dbReference>
<feature type="transmembrane region" description="Helical" evidence="6">
    <location>
        <begin position="44"/>
        <end position="70"/>
    </location>
</feature>
<keyword evidence="2" id="KW-1003">Cell membrane</keyword>
<evidence type="ECO:0000313" key="8">
    <source>
        <dbReference type="Proteomes" id="UP000591844"/>
    </source>
</evidence>
<comment type="caution">
    <text evidence="7">The sequence shown here is derived from an EMBL/GenBank/DDBJ whole genome shotgun (WGS) entry which is preliminary data.</text>
</comment>
<dbReference type="InterPro" id="IPR036259">
    <property type="entry name" value="MFS_trans_sf"/>
</dbReference>
<evidence type="ECO:0000256" key="5">
    <source>
        <dbReference type="ARBA" id="ARBA00023136"/>
    </source>
</evidence>
<keyword evidence="4 6" id="KW-1133">Transmembrane helix</keyword>
<organism evidence="7 8">
    <name type="scientific">Photorhabdus cinerea</name>
    <dbReference type="NCBI Taxonomy" id="471575"/>
    <lineage>
        <taxon>Bacteria</taxon>
        <taxon>Pseudomonadati</taxon>
        <taxon>Pseudomonadota</taxon>
        <taxon>Gammaproteobacteria</taxon>
        <taxon>Enterobacterales</taxon>
        <taxon>Morganellaceae</taxon>
        <taxon>Photorhabdus</taxon>
    </lineage>
</organism>
<comment type="subcellular location">
    <subcellularLocation>
        <location evidence="1">Cell membrane</location>
        <topology evidence="1">Multi-pass membrane protein</topology>
    </subcellularLocation>
</comment>
<dbReference type="EMBL" id="PUJW01000020">
    <property type="protein sequence ID" value="NHB93855.1"/>
    <property type="molecule type" value="Genomic_DNA"/>
</dbReference>
<dbReference type="PANTHER" id="PTHR43124">
    <property type="entry name" value="PURINE EFFLUX PUMP PBUE"/>
    <property type="match status" value="1"/>
</dbReference>
<keyword evidence="3 6" id="KW-0812">Transmembrane</keyword>
<dbReference type="PANTHER" id="PTHR43124:SF4">
    <property type="entry name" value="SUGAR EFFLUX TRANSPORTER"/>
    <property type="match status" value="1"/>
</dbReference>
<dbReference type="GO" id="GO:0005886">
    <property type="term" value="C:plasma membrane"/>
    <property type="evidence" value="ECO:0007669"/>
    <property type="project" value="UniProtKB-SubCell"/>
</dbReference>
<evidence type="ECO:0008006" key="9">
    <source>
        <dbReference type="Google" id="ProtNLM"/>
    </source>
</evidence>
<evidence type="ECO:0000256" key="4">
    <source>
        <dbReference type="ARBA" id="ARBA00022989"/>
    </source>
</evidence>
<feature type="transmembrane region" description="Helical" evidence="6">
    <location>
        <begin position="12"/>
        <end position="32"/>
    </location>
</feature>
<proteinExistence type="predicted"/>
<dbReference type="RefSeq" id="WP_166309427.1">
    <property type="nucleotide sequence ID" value="NZ_CAWPIB010000020.1"/>
</dbReference>
<accession>A0A7X5QGP8</accession>
<evidence type="ECO:0000256" key="3">
    <source>
        <dbReference type="ARBA" id="ARBA00022692"/>
    </source>
</evidence>
<keyword evidence="8" id="KW-1185">Reference proteome</keyword>
<name>A0A7X5QGP8_9GAMM</name>
<dbReference type="AlphaFoldDB" id="A0A7X5QGP8"/>
<evidence type="ECO:0000256" key="1">
    <source>
        <dbReference type="ARBA" id="ARBA00004651"/>
    </source>
</evidence>
<gene>
    <name evidence="7" type="ORF">C5469_17605</name>
</gene>
<dbReference type="InterPro" id="IPR050189">
    <property type="entry name" value="MFS_Efflux_Transporters"/>
</dbReference>
<dbReference type="GO" id="GO:0022857">
    <property type="term" value="F:transmembrane transporter activity"/>
    <property type="evidence" value="ECO:0007669"/>
    <property type="project" value="TreeGrafter"/>
</dbReference>
<protein>
    <recommendedName>
        <fullName evidence="9">Major facilitator superfamily (MFS) profile domain-containing protein</fullName>
    </recommendedName>
</protein>
<evidence type="ECO:0000256" key="6">
    <source>
        <dbReference type="SAM" id="Phobius"/>
    </source>
</evidence>
<keyword evidence="5 6" id="KW-0472">Membrane</keyword>
<sequence length="85" mass="9364">MRENSYSSWLSVIVLSLAAVIFVTAELLPIGILHEIGDTYKKSVGTIGLIVTGYAWVVGISAIFSTSLFINIERKKLLLKIVILR</sequence>
<evidence type="ECO:0000256" key="2">
    <source>
        <dbReference type="ARBA" id="ARBA00022475"/>
    </source>
</evidence>
<evidence type="ECO:0000313" key="7">
    <source>
        <dbReference type="EMBL" id="NHB93855.1"/>
    </source>
</evidence>
<dbReference type="SUPFAM" id="SSF103473">
    <property type="entry name" value="MFS general substrate transporter"/>
    <property type="match status" value="1"/>
</dbReference>